<evidence type="ECO:0000256" key="1">
    <source>
        <dbReference type="SAM" id="Phobius"/>
    </source>
</evidence>
<accession>A0A835CCW8</accession>
<keyword evidence="1" id="KW-0472">Membrane</keyword>
<name>A0A835CCW8_9FABA</name>
<keyword evidence="1" id="KW-0812">Transmembrane</keyword>
<protein>
    <submittedName>
        <fullName evidence="2">Uncharacterized protein</fullName>
    </submittedName>
</protein>
<sequence>MARRLIVRHWFLLGRRLWTSDGFRGLRHCYRRRLRRNPRAFHGLLTGWSSVIRWYCFIFIIDLSDSDIFLLPPRCLNIIIIHLNGGVLNHGIQVLTIYLRLKHLGSGVLHLIYLPRLRKEKLKQMIRVSCGVIHTTTGFRCKTYNTTIPADVL</sequence>
<reference evidence="2" key="1">
    <citation type="submission" date="2020-09" db="EMBL/GenBank/DDBJ databases">
        <title>Genome-Enabled Discovery of Anthraquinone Biosynthesis in Senna tora.</title>
        <authorList>
            <person name="Kang S.-H."/>
            <person name="Pandey R.P."/>
            <person name="Lee C.-M."/>
            <person name="Sim J.-S."/>
            <person name="Jeong J.-T."/>
            <person name="Choi B.-S."/>
            <person name="Jung M."/>
            <person name="Ginzburg D."/>
            <person name="Zhao K."/>
            <person name="Won S.Y."/>
            <person name="Oh T.-J."/>
            <person name="Yu Y."/>
            <person name="Kim N.-H."/>
            <person name="Lee O.R."/>
            <person name="Lee T.-H."/>
            <person name="Bashyal P."/>
            <person name="Kim T.-S."/>
            <person name="Lee W.-H."/>
            <person name="Kawkins C."/>
            <person name="Kim C.-K."/>
            <person name="Kim J.S."/>
            <person name="Ahn B.O."/>
            <person name="Rhee S.Y."/>
            <person name="Sohng J.K."/>
        </authorList>
    </citation>
    <scope>NUCLEOTIDE SEQUENCE</scope>
    <source>
        <tissue evidence="2">Leaf</tissue>
    </source>
</reference>
<comment type="caution">
    <text evidence="2">The sequence shown here is derived from an EMBL/GenBank/DDBJ whole genome shotgun (WGS) entry which is preliminary data.</text>
</comment>
<evidence type="ECO:0000313" key="3">
    <source>
        <dbReference type="Proteomes" id="UP000634136"/>
    </source>
</evidence>
<evidence type="ECO:0000313" key="2">
    <source>
        <dbReference type="EMBL" id="KAF7838331.1"/>
    </source>
</evidence>
<dbReference type="AlphaFoldDB" id="A0A835CCW8"/>
<proteinExistence type="predicted"/>
<dbReference type="Proteomes" id="UP000634136">
    <property type="component" value="Unassembled WGS sequence"/>
</dbReference>
<keyword evidence="3" id="KW-1185">Reference proteome</keyword>
<feature type="transmembrane region" description="Helical" evidence="1">
    <location>
        <begin position="40"/>
        <end position="61"/>
    </location>
</feature>
<organism evidence="2 3">
    <name type="scientific">Senna tora</name>
    <dbReference type="NCBI Taxonomy" id="362788"/>
    <lineage>
        <taxon>Eukaryota</taxon>
        <taxon>Viridiplantae</taxon>
        <taxon>Streptophyta</taxon>
        <taxon>Embryophyta</taxon>
        <taxon>Tracheophyta</taxon>
        <taxon>Spermatophyta</taxon>
        <taxon>Magnoliopsida</taxon>
        <taxon>eudicotyledons</taxon>
        <taxon>Gunneridae</taxon>
        <taxon>Pentapetalae</taxon>
        <taxon>rosids</taxon>
        <taxon>fabids</taxon>
        <taxon>Fabales</taxon>
        <taxon>Fabaceae</taxon>
        <taxon>Caesalpinioideae</taxon>
        <taxon>Cassia clade</taxon>
        <taxon>Senna</taxon>
    </lineage>
</organism>
<keyword evidence="1" id="KW-1133">Transmembrane helix</keyword>
<dbReference type="EMBL" id="JAAIUW010000003">
    <property type="protein sequence ID" value="KAF7838331.1"/>
    <property type="molecule type" value="Genomic_DNA"/>
</dbReference>
<gene>
    <name evidence="2" type="ORF">G2W53_006813</name>
</gene>